<keyword evidence="3 9" id="KW-0597">Phosphoprotein</keyword>
<accession>A0A4R1SBE9</accession>
<comment type="catalytic activity">
    <reaction evidence="1">
        <text>ATP + protein L-histidine = ADP + protein N-phospho-L-histidine.</text>
        <dbReference type="EC" id="2.7.13.3"/>
    </reaction>
</comment>
<feature type="domain" description="PAS" evidence="13">
    <location>
        <begin position="568"/>
        <end position="623"/>
    </location>
</feature>
<dbReference type="PANTHER" id="PTHR43065">
    <property type="entry name" value="SENSOR HISTIDINE KINASE"/>
    <property type="match status" value="1"/>
</dbReference>
<dbReference type="InterPro" id="IPR013656">
    <property type="entry name" value="PAS_4"/>
</dbReference>
<feature type="modified residue" description="4-aspartylphosphate" evidence="9">
    <location>
        <position position="990"/>
    </location>
</feature>
<dbReference type="InterPro" id="IPR013767">
    <property type="entry name" value="PAS_fold"/>
</dbReference>
<reference evidence="15 16" key="1">
    <citation type="submission" date="2019-03" db="EMBL/GenBank/DDBJ databases">
        <title>Genomic Encyclopedia of Type Strains, Phase IV (KMG-IV): sequencing the most valuable type-strain genomes for metagenomic binning, comparative biology and taxonomic classification.</title>
        <authorList>
            <person name="Goeker M."/>
        </authorList>
    </citation>
    <scope>NUCLEOTIDE SEQUENCE [LARGE SCALE GENOMIC DNA]</scope>
    <source>
        <strain evidence="15 16">LX-B</strain>
    </source>
</reference>
<dbReference type="Gene3D" id="3.40.50.2300">
    <property type="match status" value="1"/>
</dbReference>
<comment type="caution">
    <text evidence="15">The sequence shown here is derived from an EMBL/GenBank/DDBJ whole genome shotgun (WGS) entry which is preliminary data.</text>
</comment>
<dbReference type="SUPFAM" id="SSF47384">
    <property type="entry name" value="Homodimeric domain of signal transducing histidine kinase"/>
    <property type="match status" value="1"/>
</dbReference>
<evidence type="ECO:0000313" key="16">
    <source>
        <dbReference type="Proteomes" id="UP000295008"/>
    </source>
</evidence>
<evidence type="ECO:0000256" key="8">
    <source>
        <dbReference type="ARBA" id="ARBA00023012"/>
    </source>
</evidence>
<dbReference type="PROSITE" id="PS50109">
    <property type="entry name" value="HIS_KIN"/>
    <property type="match status" value="1"/>
</dbReference>
<keyword evidence="7" id="KW-0067">ATP-binding</keyword>
<dbReference type="Pfam" id="PF02518">
    <property type="entry name" value="HATPase_c"/>
    <property type="match status" value="1"/>
</dbReference>
<proteinExistence type="predicted"/>
<dbReference type="InterPro" id="IPR001610">
    <property type="entry name" value="PAC"/>
</dbReference>
<dbReference type="InterPro" id="IPR000700">
    <property type="entry name" value="PAS-assoc_C"/>
</dbReference>
<dbReference type="CDD" id="cd00082">
    <property type="entry name" value="HisKA"/>
    <property type="match status" value="1"/>
</dbReference>
<dbReference type="InterPro" id="IPR005467">
    <property type="entry name" value="His_kinase_dom"/>
</dbReference>
<evidence type="ECO:0000259" key="11">
    <source>
        <dbReference type="PROSITE" id="PS50109"/>
    </source>
</evidence>
<keyword evidence="8" id="KW-0902">Two-component regulatory system</keyword>
<dbReference type="SMART" id="SM00387">
    <property type="entry name" value="HATPase_c"/>
    <property type="match status" value="1"/>
</dbReference>
<keyword evidence="10" id="KW-1133">Transmembrane helix</keyword>
<evidence type="ECO:0000313" key="15">
    <source>
        <dbReference type="EMBL" id="TCL76885.1"/>
    </source>
</evidence>
<dbReference type="PROSITE" id="PS50113">
    <property type="entry name" value="PAC"/>
    <property type="match status" value="2"/>
</dbReference>
<protein>
    <recommendedName>
        <fullName evidence="2">histidine kinase</fullName>
        <ecNumber evidence="2">2.7.13.3</ecNumber>
    </recommendedName>
</protein>
<evidence type="ECO:0000256" key="10">
    <source>
        <dbReference type="SAM" id="Phobius"/>
    </source>
</evidence>
<feature type="domain" description="Response regulatory" evidence="12">
    <location>
        <begin position="936"/>
        <end position="1056"/>
    </location>
</feature>
<evidence type="ECO:0000259" key="12">
    <source>
        <dbReference type="PROSITE" id="PS50110"/>
    </source>
</evidence>
<dbReference type="CDD" id="cd00130">
    <property type="entry name" value="PAS"/>
    <property type="match status" value="4"/>
</dbReference>
<dbReference type="SUPFAM" id="SSF55785">
    <property type="entry name" value="PYP-like sensor domain (PAS domain)"/>
    <property type="match status" value="4"/>
</dbReference>
<dbReference type="InterPro" id="IPR036097">
    <property type="entry name" value="HisK_dim/P_sf"/>
</dbReference>
<keyword evidence="4" id="KW-0808">Transferase</keyword>
<evidence type="ECO:0000256" key="7">
    <source>
        <dbReference type="ARBA" id="ARBA00022840"/>
    </source>
</evidence>
<dbReference type="SMART" id="SM00448">
    <property type="entry name" value="REC"/>
    <property type="match status" value="1"/>
</dbReference>
<dbReference type="InterPro" id="IPR003661">
    <property type="entry name" value="HisK_dim/P_dom"/>
</dbReference>
<evidence type="ECO:0000256" key="4">
    <source>
        <dbReference type="ARBA" id="ARBA00022679"/>
    </source>
</evidence>
<dbReference type="Gene3D" id="3.30.565.10">
    <property type="entry name" value="Histidine kinase-like ATPase, C-terminal domain"/>
    <property type="match status" value="1"/>
</dbReference>
<evidence type="ECO:0000256" key="5">
    <source>
        <dbReference type="ARBA" id="ARBA00022741"/>
    </source>
</evidence>
<dbReference type="PANTHER" id="PTHR43065:SF42">
    <property type="entry name" value="TWO-COMPONENT SENSOR PPRA"/>
    <property type="match status" value="1"/>
</dbReference>
<dbReference type="InterPro" id="IPR003594">
    <property type="entry name" value="HATPase_dom"/>
</dbReference>
<evidence type="ECO:0000256" key="6">
    <source>
        <dbReference type="ARBA" id="ARBA00022777"/>
    </source>
</evidence>
<dbReference type="SUPFAM" id="SSF55874">
    <property type="entry name" value="ATPase domain of HSP90 chaperone/DNA topoisomerase II/histidine kinase"/>
    <property type="match status" value="1"/>
</dbReference>
<dbReference type="Pfam" id="PF00072">
    <property type="entry name" value="Response_reg"/>
    <property type="match status" value="1"/>
</dbReference>
<dbReference type="CDD" id="cd00156">
    <property type="entry name" value="REC"/>
    <property type="match status" value="1"/>
</dbReference>
<dbReference type="GO" id="GO:0005524">
    <property type="term" value="F:ATP binding"/>
    <property type="evidence" value="ECO:0007669"/>
    <property type="project" value="UniProtKB-KW"/>
</dbReference>
<dbReference type="PROSITE" id="PS50110">
    <property type="entry name" value="RESPONSE_REGULATORY"/>
    <property type="match status" value="1"/>
</dbReference>
<feature type="domain" description="PAS" evidence="13">
    <location>
        <begin position="332"/>
        <end position="401"/>
    </location>
</feature>
<dbReference type="SMART" id="SM00388">
    <property type="entry name" value="HisKA"/>
    <property type="match status" value="1"/>
</dbReference>
<dbReference type="InterPro" id="IPR036890">
    <property type="entry name" value="HATPase_C_sf"/>
</dbReference>
<dbReference type="PROSITE" id="PS50112">
    <property type="entry name" value="PAS"/>
    <property type="match status" value="3"/>
</dbReference>
<dbReference type="InterPro" id="IPR000014">
    <property type="entry name" value="PAS"/>
</dbReference>
<evidence type="ECO:0000256" key="3">
    <source>
        <dbReference type="ARBA" id="ARBA00022553"/>
    </source>
</evidence>
<dbReference type="SMART" id="SM00091">
    <property type="entry name" value="PAS"/>
    <property type="match status" value="4"/>
</dbReference>
<dbReference type="Pfam" id="PF00512">
    <property type="entry name" value="HisKA"/>
    <property type="match status" value="1"/>
</dbReference>
<dbReference type="NCBIfam" id="TIGR00229">
    <property type="entry name" value="sensory_box"/>
    <property type="match status" value="3"/>
</dbReference>
<dbReference type="AlphaFoldDB" id="A0A4R1SBE9"/>
<keyword evidence="16" id="KW-1185">Reference proteome</keyword>
<evidence type="ECO:0000256" key="2">
    <source>
        <dbReference type="ARBA" id="ARBA00012438"/>
    </source>
</evidence>
<gene>
    <name evidence="15" type="ORF">EDC14_1001170</name>
</gene>
<keyword evidence="10" id="KW-0472">Membrane</keyword>
<dbReference type="Pfam" id="PF00989">
    <property type="entry name" value="PAS"/>
    <property type="match status" value="2"/>
</dbReference>
<dbReference type="InterPro" id="IPR035965">
    <property type="entry name" value="PAS-like_dom_sf"/>
</dbReference>
<dbReference type="SMART" id="SM00086">
    <property type="entry name" value="PAC"/>
    <property type="match status" value="2"/>
</dbReference>
<evidence type="ECO:0000256" key="1">
    <source>
        <dbReference type="ARBA" id="ARBA00000085"/>
    </source>
</evidence>
<feature type="domain" description="Histidine kinase" evidence="11">
    <location>
        <begin position="700"/>
        <end position="914"/>
    </location>
</feature>
<dbReference type="PRINTS" id="PR00344">
    <property type="entry name" value="BCTRLSENSOR"/>
</dbReference>
<dbReference type="InterPro" id="IPR004358">
    <property type="entry name" value="Sig_transdc_His_kin-like_C"/>
</dbReference>
<feature type="transmembrane region" description="Helical" evidence="10">
    <location>
        <begin position="166"/>
        <end position="188"/>
    </location>
</feature>
<evidence type="ECO:0000259" key="13">
    <source>
        <dbReference type="PROSITE" id="PS50112"/>
    </source>
</evidence>
<feature type="domain" description="PAC" evidence="14">
    <location>
        <begin position="635"/>
        <end position="687"/>
    </location>
</feature>
<name>A0A4R1SBE9_HYDET</name>
<dbReference type="Gene3D" id="3.30.450.20">
    <property type="entry name" value="PAS domain"/>
    <property type="match status" value="4"/>
</dbReference>
<evidence type="ECO:0000256" key="9">
    <source>
        <dbReference type="PROSITE-ProRule" id="PRU00169"/>
    </source>
</evidence>
<dbReference type="GO" id="GO:0000155">
    <property type="term" value="F:phosphorelay sensor kinase activity"/>
    <property type="evidence" value="ECO:0007669"/>
    <property type="project" value="InterPro"/>
</dbReference>
<dbReference type="GO" id="GO:0006355">
    <property type="term" value="P:regulation of DNA-templated transcription"/>
    <property type="evidence" value="ECO:0007669"/>
    <property type="project" value="InterPro"/>
</dbReference>
<feature type="domain" description="PAC" evidence="14">
    <location>
        <begin position="515"/>
        <end position="567"/>
    </location>
</feature>
<feature type="transmembrane region" description="Helical" evidence="10">
    <location>
        <begin position="12"/>
        <end position="34"/>
    </location>
</feature>
<keyword evidence="6" id="KW-0418">Kinase</keyword>
<dbReference type="InterPro" id="IPR001789">
    <property type="entry name" value="Sig_transdc_resp-reg_receiver"/>
</dbReference>
<keyword evidence="5" id="KW-0547">Nucleotide-binding</keyword>
<organism evidence="15 16">
    <name type="scientific">Hydrogenispora ethanolica</name>
    <dbReference type="NCBI Taxonomy" id="1082276"/>
    <lineage>
        <taxon>Bacteria</taxon>
        <taxon>Bacillati</taxon>
        <taxon>Bacillota</taxon>
        <taxon>Hydrogenispora</taxon>
    </lineage>
</organism>
<keyword evidence="10" id="KW-0812">Transmembrane</keyword>
<dbReference type="OrthoDB" id="9815750at2"/>
<dbReference type="InterPro" id="IPR011006">
    <property type="entry name" value="CheY-like_superfamily"/>
</dbReference>
<dbReference type="EMBL" id="SLUN01000001">
    <property type="protein sequence ID" value="TCL76885.1"/>
    <property type="molecule type" value="Genomic_DNA"/>
</dbReference>
<dbReference type="Pfam" id="PF08448">
    <property type="entry name" value="PAS_4"/>
    <property type="match status" value="2"/>
</dbReference>
<evidence type="ECO:0000259" key="14">
    <source>
        <dbReference type="PROSITE" id="PS50113"/>
    </source>
</evidence>
<dbReference type="Proteomes" id="UP000295008">
    <property type="component" value="Unassembled WGS sequence"/>
</dbReference>
<sequence length="1064" mass="119599">MKNEFVSDLKRIPWAATLIFCLVSLLLVTIYHGYSVIHLKSDRLETLTSLVNRVVSQNSAILRRENPAAIQRQLRPAIAGIIQSFPRNYAAGFYSSRYRRVLAASVRRGRVAADEERLSDLEGGARHWFFWSPSRRTWLLQYVQPLTRDGTLVGYSFANVTLSDLFLCYLYLFGGVLLLILVSCPLALACCRRVSRRVQQRLDQSYGEAIQRSRRELAMTLESITDCCYKLDRQWRFTHINPAASQLLFDGQCLEFLGRNIWEALPRLAEGRLRREYQRALDQNVAVHFQYEMVHQPGRWLEIHAYPSEEGLAVFLREITDQKVAEAELQSSRQAILDIVESITDGFFGLNRLWRFSYVNQAAERQIGMAKERLLHQDIWRVFPGLSATTVAELRRAMTEERVACFESPDLGFWCQFHVYPSRNGLSVFFHNISERKQLEATHNQLALIVESSEDAIISTDTAGIILSWNRGAEQIYGYPATDAVGQPLAIIHPDDRHPAGRQDLFQLAQECQSRLFETVRVRRDGTLLNVSIKNAPIRDPEGRIIGMCSIHRDITQQKADRQNLAAERERLLVTLRSIGEAVIAADQDGRIVLMNEKAEQLTGYDMVEASGRPLAEVFRISDTGGRPLDILEQSDPEGAVLVTRDRQQLRIAVHCAPIRDQGNEYGVVLTFEDITERLRTEQELLKAQKLESLTTLAGGIAHDFNNLLAAILANLQLTQMKLEKGQDIRAYLQDTVETTRKASDLTRQLLTFARESVPVRQPTPIGELVRNATQFALRGSKIKARFYLAEDLCPADVDESQISQVIYNLIINAKQAMPRGGVIDIRAENAVFPSGSIYRPGNYIRLIFQDQGVGIPKENLSRIFDPFFTTKREGTGLGLATSYSIINKHNGYIEVQSEPGNGTTFVIYLPAAAATKWGGAAETRSETACSGPGLKLLLMDDEEMILHRIGEMLGYYGHQVTFARDGAETVALYRQAKQSGAPFDVVILDLTVPGGMGAQETLPLLKNCDPAAKVIVSSGYANDPLLAEYRTHGFDGVVSKPYKVDELHKVLKRVARPPDRSSD</sequence>
<feature type="domain" description="PAS" evidence="13">
    <location>
        <begin position="442"/>
        <end position="497"/>
    </location>
</feature>
<dbReference type="SUPFAM" id="SSF52172">
    <property type="entry name" value="CheY-like"/>
    <property type="match status" value="1"/>
</dbReference>
<dbReference type="RefSeq" id="WP_132012281.1">
    <property type="nucleotide sequence ID" value="NZ_SLUN01000001.1"/>
</dbReference>
<dbReference type="Gene3D" id="1.10.287.130">
    <property type="match status" value="1"/>
</dbReference>
<dbReference type="EC" id="2.7.13.3" evidence="2"/>